<evidence type="ECO:0000256" key="6">
    <source>
        <dbReference type="ARBA" id="ARBA00023049"/>
    </source>
</evidence>
<evidence type="ECO:0000259" key="8">
    <source>
        <dbReference type="Pfam" id="PF00675"/>
    </source>
</evidence>
<dbReference type="FunFam" id="3.30.830.10:FF:000005">
    <property type="entry name" value="nardilysin isoform X1"/>
    <property type="match status" value="1"/>
</dbReference>
<dbReference type="Pfam" id="PF05193">
    <property type="entry name" value="Peptidase_M16_C"/>
    <property type="match status" value="1"/>
</dbReference>
<dbReference type="SUPFAM" id="SSF63411">
    <property type="entry name" value="LuxS/MPP-like metallohydrolase"/>
    <property type="match status" value="5"/>
</dbReference>
<feature type="compositionally biased region" description="Low complexity" evidence="7">
    <location>
        <begin position="508"/>
        <end position="523"/>
    </location>
</feature>
<feature type="compositionally biased region" description="Basic and acidic residues" evidence="7">
    <location>
        <begin position="1087"/>
        <end position="1096"/>
    </location>
</feature>
<dbReference type="Pfam" id="PF16187">
    <property type="entry name" value="Peptidase_M16_M"/>
    <property type="match status" value="2"/>
</dbReference>
<keyword evidence="5" id="KW-0862">Zinc</keyword>
<dbReference type="Proteomes" id="UP000747110">
    <property type="component" value="Unassembled WGS sequence"/>
</dbReference>
<feature type="region of interest" description="Disordered" evidence="7">
    <location>
        <begin position="508"/>
        <end position="530"/>
    </location>
</feature>
<dbReference type="GO" id="GO:0046872">
    <property type="term" value="F:metal ion binding"/>
    <property type="evidence" value="ECO:0007669"/>
    <property type="project" value="UniProtKB-KW"/>
</dbReference>
<evidence type="ECO:0000313" key="13">
    <source>
        <dbReference type="Proteomes" id="UP000747110"/>
    </source>
</evidence>
<keyword evidence="13" id="KW-1185">Reference proteome</keyword>
<dbReference type="GO" id="GO:0005829">
    <property type="term" value="C:cytosol"/>
    <property type="evidence" value="ECO:0007669"/>
    <property type="project" value="TreeGrafter"/>
</dbReference>
<dbReference type="InterPro" id="IPR032632">
    <property type="entry name" value="Peptidase_M16_M"/>
</dbReference>
<feature type="compositionally biased region" description="Low complexity" evidence="7">
    <location>
        <begin position="1067"/>
        <end position="1081"/>
    </location>
</feature>
<reference evidence="12" key="1">
    <citation type="journal article" date="2021" name="Proc. Natl. Acad. Sci. U.S.A.">
        <title>Three genomes in the algal genus Volvox reveal the fate of a haploid sex-determining region after a transition to homothallism.</title>
        <authorList>
            <person name="Yamamoto K."/>
            <person name="Hamaji T."/>
            <person name="Kawai-Toyooka H."/>
            <person name="Matsuzaki R."/>
            <person name="Takahashi F."/>
            <person name="Nishimura Y."/>
            <person name="Kawachi M."/>
            <person name="Noguchi H."/>
            <person name="Minakuchi Y."/>
            <person name="Umen J.G."/>
            <person name="Toyoda A."/>
            <person name="Nozaki H."/>
        </authorList>
    </citation>
    <scope>NUCLEOTIDE SEQUENCE</scope>
    <source>
        <strain evidence="12">NIES-3786</strain>
    </source>
</reference>
<name>A0A8J4CXT5_9CHLO</name>
<keyword evidence="3" id="KW-0479">Metal-binding</keyword>
<keyword evidence="6" id="KW-0482">Metalloprotease</keyword>
<dbReference type="PANTHER" id="PTHR43690:SF18">
    <property type="entry name" value="INSULIN-DEGRADING ENZYME-RELATED"/>
    <property type="match status" value="1"/>
</dbReference>
<dbReference type="InterPro" id="IPR011249">
    <property type="entry name" value="Metalloenz_LuxS/M16"/>
</dbReference>
<gene>
    <name evidence="12" type="ORF">Vretifemale_19375</name>
</gene>
<evidence type="ECO:0000256" key="4">
    <source>
        <dbReference type="ARBA" id="ARBA00022801"/>
    </source>
</evidence>
<feature type="domain" description="Peptidase M16 middle/third" evidence="10">
    <location>
        <begin position="437"/>
        <end position="502"/>
    </location>
</feature>
<proteinExistence type="inferred from homology"/>
<keyword evidence="2" id="KW-0645">Protease</keyword>
<comment type="caution">
    <text evidence="12">The sequence shown here is derived from an EMBL/GenBank/DDBJ whole genome shotgun (WGS) entry which is preliminary data.</text>
</comment>
<dbReference type="InterPro" id="IPR050626">
    <property type="entry name" value="Peptidase_M16"/>
</dbReference>
<feature type="domain" description="Peptidase M16 N-terminal" evidence="8">
    <location>
        <begin position="87"/>
        <end position="224"/>
    </location>
</feature>
<feature type="region of interest" description="Disordered" evidence="7">
    <location>
        <begin position="25"/>
        <end position="55"/>
    </location>
</feature>
<dbReference type="GO" id="GO:0043171">
    <property type="term" value="P:peptide catabolic process"/>
    <property type="evidence" value="ECO:0007669"/>
    <property type="project" value="TreeGrafter"/>
</dbReference>
<dbReference type="GO" id="GO:0004222">
    <property type="term" value="F:metalloendopeptidase activity"/>
    <property type="evidence" value="ECO:0007669"/>
    <property type="project" value="TreeGrafter"/>
</dbReference>
<feature type="region of interest" description="Disordered" evidence="7">
    <location>
        <begin position="1067"/>
        <end position="1135"/>
    </location>
</feature>
<feature type="domain" description="Coenzyme PQQ synthesis protein F-like C-terminal lobe" evidence="11">
    <location>
        <begin position="982"/>
        <end position="1042"/>
    </location>
</feature>
<keyword evidence="4" id="KW-0378">Hydrolase</keyword>
<evidence type="ECO:0000256" key="5">
    <source>
        <dbReference type="ARBA" id="ARBA00022833"/>
    </source>
</evidence>
<evidence type="ECO:0000256" key="3">
    <source>
        <dbReference type="ARBA" id="ARBA00022723"/>
    </source>
</evidence>
<comment type="similarity">
    <text evidence="1">Belongs to the peptidase M16 family.</text>
</comment>
<feature type="compositionally biased region" description="Low complexity" evidence="7">
    <location>
        <begin position="1113"/>
        <end position="1122"/>
    </location>
</feature>
<dbReference type="Pfam" id="PF22456">
    <property type="entry name" value="PqqF-like_C_4"/>
    <property type="match status" value="1"/>
</dbReference>
<sequence length="1414" mass="151513">MVYNSVDQKPQGSCSSGIQCETSCETPTACHPETSGHNQPSISQPVGVMDDTGGRDGSPLADICDAIIKPANDDMSYRFFLLPNGLRVLLISDPSTDKAGAAMDVRVGSLSDPDALPGLAHFTEHMLFYSSAKYPEEDEYTQFISDRGGTTNAYTAAEHTNYHFDVNWESLRPALDRFAQFFIAPTISRDGIEREVKAVDSEHGKNLQSDAWRKSQVSKTTANPTHPWSRFSTGTYETLYTLPMAAGTDPRDAVADFYDRYYSADRCSLAILGRQSLEELEEMVRPMFGPIPNKQLPKMVFTEDVFLPEQVGVLIKLVPVREGQSLELMWQVPPSERLYREQPLGYLSHLLGHEGDGSVFALLKAAGWASALWAGESGGSMSFTSFFTIHIDLTEEGQRNIREVATNVFRYLELLRRPGGICERIWEEVRGLAQLHFDSRDRSKPMTYCTTLSSGLQLYPAKDLLPAVYGVPREFSPSDIREALELMTPQRVRAVWISKAHNTPAAAPASAAVADAPSPAAPEAAPPHKEGATADVAAVTAPEAGGSCANAAATTEQEEELLTEPVYGTRYHIGPLPAEWLAEWVKACPQGEPRLHLPAPNRFIPTDLSLADDESNAAGAVPTVAVAVPGRLRIWHKPETRFRQPKAVLYLDVQSPEAYTSPRAAVMTRLFTKLMLDYLNEVAYPAQQAGLDYNLINTQSGWQLLLSGYNHKMPELLEEVLERLADFKVFPDRFEFVREGLVREYANQLHNQPYSWAMYRAEMLTTARRWPIEVYGSEAASVTAEELQVFVRHRLCSRCFVEGLGAGNLRRREVLHCAALLLTCLRDKCGAAPLHPAERAELRMLEVPPTPLPRAAVTAAPPAAAASAAAAAAVAASREVTADAAESSSGVSAVAVGQDDGAGGQAANRDAAAVAAAIVAKAADVEGKGREEGKGEEAIAAISGGWLFLEDVPNSQDDNSAALVMYQVGPDDLRRNALRSLFVHLAKRDAFSELRTRQQLGYIVSLHGGSEHGVGYVEMLVQSNAYDAVELCHRLDDFMLWFLETGLPEKCGVTAATTAAITTTAAAAAASPASSPANSGSTSGGHGTDKAAARDADEADGPTASGGENEMQTSAAAAASSSGGSGTGDGGADTADAPTRIAAVASVPATSGTRTFNPTQFEIAVEELAKSKLEAPKKLGDLANRWWSEVHKGYYCFDRQAPEVAELRSLTPGELLSFARELLIGSPIRAAATPLPVPVSPLTPPLITSAVEHIGCGTYHTKRLSVQIRGKGEATRAAAAAGAATVAAVAAAAAATATTGLVQQQQQSAAGATLPSESKSKEDNTTGANRASAPSRGGTLRHRRPYSRIPEKDPFSWKRSCALLPSVQALWVARRAAAAATAAAGFRGTGVDDEVLPGVSVAEDELEQVMKSRP</sequence>
<dbReference type="OrthoDB" id="952271at2759"/>
<evidence type="ECO:0000259" key="10">
    <source>
        <dbReference type="Pfam" id="PF16187"/>
    </source>
</evidence>
<dbReference type="EMBL" id="BNCP01000069">
    <property type="protein sequence ID" value="GIL91842.1"/>
    <property type="molecule type" value="Genomic_DNA"/>
</dbReference>
<feature type="region of interest" description="Disordered" evidence="7">
    <location>
        <begin position="1308"/>
        <end position="1352"/>
    </location>
</feature>
<dbReference type="GO" id="GO:0005739">
    <property type="term" value="C:mitochondrion"/>
    <property type="evidence" value="ECO:0007669"/>
    <property type="project" value="TreeGrafter"/>
</dbReference>
<organism evidence="12 13">
    <name type="scientific">Volvox reticuliferus</name>
    <dbReference type="NCBI Taxonomy" id="1737510"/>
    <lineage>
        <taxon>Eukaryota</taxon>
        <taxon>Viridiplantae</taxon>
        <taxon>Chlorophyta</taxon>
        <taxon>core chlorophytes</taxon>
        <taxon>Chlorophyceae</taxon>
        <taxon>CS clade</taxon>
        <taxon>Chlamydomonadales</taxon>
        <taxon>Volvocaceae</taxon>
        <taxon>Volvox</taxon>
    </lineage>
</organism>
<feature type="compositionally biased region" description="Polar residues" evidence="7">
    <location>
        <begin position="35"/>
        <end position="44"/>
    </location>
</feature>
<evidence type="ECO:0000259" key="9">
    <source>
        <dbReference type="Pfam" id="PF05193"/>
    </source>
</evidence>
<dbReference type="InterPro" id="IPR007863">
    <property type="entry name" value="Peptidase_M16_C"/>
</dbReference>
<evidence type="ECO:0000313" key="12">
    <source>
        <dbReference type="EMBL" id="GIL91842.1"/>
    </source>
</evidence>
<protein>
    <submittedName>
        <fullName evidence="12">Uncharacterized protein</fullName>
    </submittedName>
</protein>
<evidence type="ECO:0000256" key="1">
    <source>
        <dbReference type="ARBA" id="ARBA00007261"/>
    </source>
</evidence>
<dbReference type="Gene3D" id="3.30.830.10">
    <property type="entry name" value="Metalloenzyme, LuxS/M16 peptidase-like"/>
    <property type="match status" value="5"/>
</dbReference>
<dbReference type="FunFam" id="3.30.830.10:FF:000004">
    <property type="entry name" value="Putative insulin-degrading enzyme"/>
    <property type="match status" value="1"/>
</dbReference>
<dbReference type="PANTHER" id="PTHR43690">
    <property type="entry name" value="NARDILYSIN"/>
    <property type="match status" value="1"/>
</dbReference>
<evidence type="ECO:0000256" key="2">
    <source>
        <dbReference type="ARBA" id="ARBA00022670"/>
    </source>
</evidence>
<dbReference type="Pfam" id="PF00675">
    <property type="entry name" value="Peptidase_M16"/>
    <property type="match status" value="1"/>
</dbReference>
<dbReference type="InterPro" id="IPR054734">
    <property type="entry name" value="PqqF-like_C_4"/>
</dbReference>
<dbReference type="GO" id="GO:0051603">
    <property type="term" value="P:proteolysis involved in protein catabolic process"/>
    <property type="evidence" value="ECO:0007669"/>
    <property type="project" value="TreeGrafter"/>
</dbReference>
<evidence type="ECO:0000259" key="11">
    <source>
        <dbReference type="Pfam" id="PF22456"/>
    </source>
</evidence>
<evidence type="ECO:0000256" key="7">
    <source>
        <dbReference type="SAM" id="MobiDB-lite"/>
    </source>
</evidence>
<dbReference type="InterPro" id="IPR011765">
    <property type="entry name" value="Pept_M16_N"/>
</dbReference>
<feature type="domain" description="Peptidase M16 C-terminal" evidence="9">
    <location>
        <begin position="251"/>
        <end position="429"/>
    </location>
</feature>
<feature type="domain" description="Peptidase M16 middle/third" evidence="10">
    <location>
        <begin position="556"/>
        <end position="773"/>
    </location>
</feature>
<accession>A0A8J4CXT5</accession>